<keyword evidence="2 5" id="KW-0812">Transmembrane</keyword>
<keyword evidence="7" id="KW-1185">Reference proteome</keyword>
<sequence>MSLLYVIMGLMVGGWGARVPEIRERVGAGEASWGLANSVSAVGDVVALGLVVVLVGRVNARRMSLVGAMGVVLSAPFLGFAPTLSAVVAALLGWYSCAQLMATPMGAQAVEVQRRYGRPLLASFNACFSIAVFAGAGLGAGAAAIGLRPGIQFAVTGAVLGVLLLITGRWLPGEPPPPARRGTRRTRIRDRLTPQLRLIALLSFLSGFVMSVSTQWSALYVADEARAGAALGGACYAVMSVAGVLALLAGDRLTARVDRRVLLRGTSLLAAGGLALAIVAGTPVAAMAGLTVFAIGIAGTSPIIDGFAAQQPNVTATEGISVSEAGQMPGFFISPALIGALAGTVGLKYALILPVLTLTGTALLAARLKATPGSVYSDGASTSGR</sequence>
<evidence type="ECO:0000256" key="4">
    <source>
        <dbReference type="ARBA" id="ARBA00023136"/>
    </source>
</evidence>
<feature type="transmembrane region" description="Helical" evidence="5">
    <location>
        <begin position="63"/>
        <end position="81"/>
    </location>
</feature>
<proteinExistence type="predicted"/>
<evidence type="ECO:0000313" key="6">
    <source>
        <dbReference type="EMBL" id="MFC6880703.1"/>
    </source>
</evidence>
<dbReference type="InterPro" id="IPR011701">
    <property type="entry name" value="MFS"/>
</dbReference>
<feature type="transmembrane region" description="Helical" evidence="5">
    <location>
        <begin position="32"/>
        <end position="56"/>
    </location>
</feature>
<keyword evidence="4 5" id="KW-0472">Membrane</keyword>
<accession>A0ABW2CJ01</accession>
<reference evidence="7" key="1">
    <citation type="journal article" date="2019" name="Int. J. Syst. Evol. Microbiol.">
        <title>The Global Catalogue of Microorganisms (GCM) 10K type strain sequencing project: providing services to taxonomists for standard genome sequencing and annotation.</title>
        <authorList>
            <consortium name="The Broad Institute Genomics Platform"/>
            <consortium name="The Broad Institute Genome Sequencing Center for Infectious Disease"/>
            <person name="Wu L."/>
            <person name="Ma J."/>
        </authorList>
    </citation>
    <scope>NUCLEOTIDE SEQUENCE [LARGE SCALE GENOMIC DNA]</scope>
    <source>
        <strain evidence="7">JCM 3369</strain>
    </source>
</reference>
<feature type="transmembrane region" description="Helical" evidence="5">
    <location>
        <begin position="119"/>
        <end position="145"/>
    </location>
</feature>
<organism evidence="6 7">
    <name type="scientific">Actinomadura yumaensis</name>
    <dbReference type="NCBI Taxonomy" id="111807"/>
    <lineage>
        <taxon>Bacteria</taxon>
        <taxon>Bacillati</taxon>
        <taxon>Actinomycetota</taxon>
        <taxon>Actinomycetes</taxon>
        <taxon>Streptosporangiales</taxon>
        <taxon>Thermomonosporaceae</taxon>
        <taxon>Actinomadura</taxon>
    </lineage>
</organism>
<feature type="transmembrane region" description="Helical" evidence="5">
    <location>
        <begin position="325"/>
        <end position="343"/>
    </location>
</feature>
<dbReference type="Pfam" id="PF07690">
    <property type="entry name" value="MFS_1"/>
    <property type="match status" value="1"/>
</dbReference>
<evidence type="ECO:0000256" key="5">
    <source>
        <dbReference type="SAM" id="Phobius"/>
    </source>
</evidence>
<evidence type="ECO:0000313" key="7">
    <source>
        <dbReference type="Proteomes" id="UP001596380"/>
    </source>
</evidence>
<evidence type="ECO:0000256" key="3">
    <source>
        <dbReference type="ARBA" id="ARBA00022989"/>
    </source>
</evidence>
<feature type="transmembrane region" description="Helical" evidence="5">
    <location>
        <begin position="261"/>
        <end position="280"/>
    </location>
</feature>
<feature type="transmembrane region" description="Helical" evidence="5">
    <location>
        <begin position="286"/>
        <end position="304"/>
    </location>
</feature>
<dbReference type="Proteomes" id="UP001596380">
    <property type="component" value="Unassembled WGS sequence"/>
</dbReference>
<name>A0ABW2CJ01_9ACTN</name>
<gene>
    <name evidence="6" type="ORF">ACFQKB_13125</name>
</gene>
<protein>
    <submittedName>
        <fullName evidence="6">MFS transporter</fullName>
    </submittedName>
</protein>
<dbReference type="PANTHER" id="PTHR23514">
    <property type="entry name" value="BYPASS OF STOP CODON PROTEIN 6"/>
    <property type="match status" value="1"/>
</dbReference>
<comment type="caution">
    <text evidence="6">The sequence shown here is derived from an EMBL/GenBank/DDBJ whole genome shotgun (WGS) entry which is preliminary data.</text>
</comment>
<dbReference type="Gene3D" id="1.20.1250.20">
    <property type="entry name" value="MFS general substrate transporter like domains"/>
    <property type="match status" value="1"/>
</dbReference>
<feature type="transmembrane region" description="Helical" evidence="5">
    <location>
        <begin position="192"/>
        <end position="210"/>
    </location>
</feature>
<dbReference type="EMBL" id="JBHSXS010000006">
    <property type="protein sequence ID" value="MFC6880703.1"/>
    <property type="molecule type" value="Genomic_DNA"/>
</dbReference>
<dbReference type="InterPro" id="IPR036259">
    <property type="entry name" value="MFS_trans_sf"/>
</dbReference>
<dbReference type="InterPro" id="IPR051788">
    <property type="entry name" value="MFS_Transporter"/>
</dbReference>
<comment type="subcellular location">
    <subcellularLocation>
        <location evidence="1">Membrane</location>
        <topology evidence="1">Multi-pass membrane protein</topology>
    </subcellularLocation>
</comment>
<evidence type="ECO:0000256" key="1">
    <source>
        <dbReference type="ARBA" id="ARBA00004141"/>
    </source>
</evidence>
<feature type="transmembrane region" description="Helical" evidence="5">
    <location>
        <begin position="151"/>
        <end position="171"/>
    </location>
</feature>
<feature type="transmembrane region" description="Helical" evidence="5">
    <location>
        <begin position="230"/>
        <end position="249"/>
    </location>
</feature>
<keyword evidence="3 5" id="KW-1133">Transmembrane helix</keyword>
<dbReference type="PANTHER" id="PTHR23514:SF13">
    <property type="entry name" value="INNER MEMBRANE PROTEIN YBJJ"/>
    <property type="match status" value="1"/>
</dbReference>
<dbReference type="SUPFAM" id="SSF103473">
    <property type="entry name" value="MFS general substrate transporter"/>
    <property type="match status" value="1"/>
</dbReference>
<dbReference type="RefSeq" id="WP_160826214.1">
    <property type="nucleotide sequence ID" value="NZ_JBHSXE010000001.1"/>
</dbReference>
<evidence type="ECO:0000256" key="2">
    <source>
        <dbReference type="ARBA" id="ARBA00022692"/>
    </source>
</evidence>